<dbReference type="Proteomes" id="UP000287651">
    <property type="component" value="Unassembled WGS sequence"/>
</dbReference>
<proteinExistence type="predicted"/>
<dbReference type="AlphaFoldDB" id="A0A427BCQ4"/>
<name>A0A427BCQ4_ENSVE</name>
<evidence type="ECO:0000313" key="2">
    <source>
        <dbReference type="Proteomes" id="UP000287651"/>
    </source>
</evidence>
<organism evidence="1 2">
    <name type="scientific">Ensete ventricosum</name>
    <name type="common">Abyssinian banana</name>
    <name type="synonym">Musa ensete</name>
    <dbReference type="NCBI Taxonomy" id="4639"/>
    <lineage>
        <taxon>Eukaryota</taxon>
        <taxon>Viridiplantae</taxon>
        <taxon>Streptophyta</taxon>
        <taxon>Embryophyta</taxon>
        <taxon>Tracheophyta</taxon>
        <taxon>Spermatophyta</taxon>
        <taxon>Magnoliopsida</taxon>
        <taxon>Liliopsida</taxon>
        <taxon>Zingiberales</taxon>
        <taxon>Musaceae</taxon>
        <taxon>Ensete</taxon>
    </lineage>
</organism>
<sequence>MGALLESSLISDEPVKVAPACPFFWMSPRVVPGACHLGTSYDLPASLPPKFLWLYTSSPVATSLVPEATVGLGQELAMKLSSNSLAKWSKDEMEDDFNWLYHIRVGPLRVVGKNLGNKWGSAFCGLSDLLLGSDEVSLDLVKPLVDLVKLFPHRVRVCPAGCKVDGRTWVNPPGCSEFGLLVGRSCDIGPPSSTKNVVEPSGVELRYRPDLFSVEYASSPMSVGIWIFNLGWSLLGSQRPCVGRVIFWLVSGLVILHTGIFGNGRLSPMLKLVENEELSSFLSEEETRVKERVRELVCPPHLLPKWAFYTCGRGACSYAWPYPCRPSGTTELYGGRADAAV</sequence>
<evidence type="ECO:0000313" key="1">
    <source>
        <dbReference type="EMBL" id="RRT86156.1"/>
    </source>
</evidence>
<protein>
    <submittedName>
        <fullName evidence="1">Uncharacterized protein</fullName>
    </submittedName>
</protein>
<comment type="caution">
    <text evidence="1">The sequence shown here is derived from an EMBL/GenBank/DDBJ whole genome shotgun (WGS) entry which is preliminary data.</text>
</comment>
<reference evidence="1 2" key="1">
    <citation type="journal article" date="2014" name="Agronomy (Basel)">
        <title>A Draft Genome Sequence for Ensete ventricosum, the Drought-Tolerant Tree Against Hunger.</title>
        <authorList>
            <person name="Harrison J."/>
            <person name="Moore K.A."/>
            <person name="Paszkiewicz K."/>
            <person name="Jones T."/>
            <person name="Grant M."/>
            <person name="Ambacheew D."/>
            <person name="Muzemil S."/>
            <person name="Studholme D.J."/>
        </authorList>
    </citation>
    <scope>NUCLEOTIDE SEQUENCE [LARGE SCALE GENOMIC DNA]</scope>
</reference>
<dbReference type="EMBL" id="AMZH03000008">
    <property type="protein sequence ID" value="RRT86156.1"/>
    <property type="molecule type" value="Genomic_DNA"/>
</dbReference>
<gene>
    <name evidence="1" type="ORF">B296_00003609</name>
</gene>
<accession>A0A427BCQ4</accession>